<keyword evidence="3" id="KW-0456">Lyase</keyword>
<reference evidence="3 4" key="1">
    <citation type="submission" date="2016-12" db="EMBL/GenBank/DDBJ databases">
        <authorList>
            <person name="Song W.-J."/>
            <person name="Kurnit D.M."/>
        </authorList>
    </citation>
    <scope>NUCLEOTIDE SEQUENCE [LARGE SCALE GENOMIC DNA]</scope>
    <source>
        <strain evidence="3 4">CECT 9026</strain>
    </source>
</reference>
<comment type="cofactor">
    <cofactor evidence="1">
        <name>pyridoxal 5'-phosphate</name>
        <dbReference type="ChEBI" id="CHEBI:597326"/>
    </cofactor>
</comment>
<dbReference type="GO" id="GO:0030170">
    <property type="term" value="F:pyridoxal phosphate binding"/>
    <property type="evidence" value="ECO:0007669"/>
    <property type="project" value="InterPro"/>
</dbReference>
<feature type="domain" description="Aminotransferase class I/classII large" evidence="2">
    <location>
        <begin position="72"/>
        <end position="338"/>
    </location>
</feature>
<dbReference type="SUPFAM" id="SSF53383">
    <property type="entry name" value="PLP-dependent transferases"/>
    <property type="match status" value="1"/>
</dbReference>
<dbReference type="Pfam" id="PF00155">
    <property type="entry name" value="Aminotran_1_2"/>
    <property type="match status" value="1"/>
</dbReference>
<gene>
    <name evidence="3" type="primary">vioD</name>
    <name evidence="3" type="ORF">VSP9026_03552</name>
</gene>
<dbReference type="InterPro" id="IPR015422">
    <property type="entry name" value="PyrdxlP-dep_Trfase_small"/>
</dbReference>
<dbReference type="PROSITE" id="PS00105">
    <property type="entry name" value="AA_TRANSFER_CLASS_1"/>
    <property type="match status" value="1"/>
</dbReference>
<dbReference type="InterPro" id="IPR015424">
    <property type="entry name" value="PyrdxlP-dep_Trfase"/>
</dbReference>
<keyword evidence="1" id="KW-0808">Transferase</keyword>
<accession>A0A1N6M8X5</accession>
<dbReference type="Proteomes" id="UP000184774">
    <property type="component" value="Unassembled WGS sequence"/>
</dbReference>
<dbReference type="GO" id="GO:0016829">
    <property type="term" value="F:lyase activity"/>
    <property type="evidence" value="ECO:0007669"/>
    <property type="project" value="UniProtKB-KW"/>
</dbReference>
<dbReference type="Gene3D" id="3.90.1150.10">
    <property type="entry name" value="Aspartate Aminotransferase, domain 1"/>
    <property type="match status" value="1"/>
</dbReference>
<dbReference type="RefSeq" id="WP_074374276.1">
    <property type="nucleotide sequence ID" value="NZ_AP024907.1"/>
</dbReference>
<keyword evidence="1" id="KW-0032">Aminotransferase</keyword>
<dbReference type="OrthoDB" id="9808770at2"/>
<evidence type="ECO:0000313" key="4">
    <source>
        <dbReference type="Proteomes" id="UP000184774"/>
    </source>
</evidence>
<name>A0A1N6M8X5_9VIBR</name>
<protein>
    <recommendedName>
        <fullName evidence="1">Aminotransferase</fullName>
        <ecNumber evidence="1">2.6.1.-</ecNumber>
    </recommendedName>
</protein>
<dbReference type="EMBL" id="FSSB01000021">
    <property type="protein sequence ID" value="SIO95800.1"/>
    <property type="molecule type" value="Genomic_DNA"/>
</dbReference>
<sequence>MAIANYTIQEWLFNEAHGHFDYDLAESGVQFQYLKDLTLNDEWCLDYSIDRGDLALRNTILSQYTSHTDDLSNLITHGAQEALYILYNSLLEQGDHVICTFPGWQQAWEVPKNKGCDVSLLEWTPGIKFPVAELVNTICDNTKLLILNSPCNPTGATLGEEEWTQIIQACEQKGIWIVNDEEYLIDFTQSVVNKYEKSVSIASLSKIYGLPALRLGWAVSKKQALIEEMVNYKRYTTVSNSMLLEKAALLVLQDKEKHIQRFKNYINEGRPILEQFAELASAHLSLVEPQSTPYAWFNTAEHIDSNDLAKQLLEQHKLLVMPAEVFGAKNGVRITYARDKVFLKQCLNMILETLNIEQRI</sequence>
<dbReference type="CDD" id="cd00609">
    <property type="entry name" value="AAT_like"/>
    <property type="match status" value="1"/>
</dbReference>
<comment type="similarity">
    <text evidence="1">Belongs to the class-I pyridoxal-phosphate-dependent aminotransferase family.</text>
</comment>
<evidence type="ECO:0000259" key="2">
    <source>
        <dbReference type="Pfam" id="PF00155"/>
    </source>
</evidence>
<dbReference type="PANTHER" id="PTHR43510:SF1">
    <property type="entry name" value="AMINOTRANSFERASE FUNCTION, HYPOTHETICAL (EUROFUNG)"/>
    <property type="match status" value="1"/>
</dbReference>
<dbReference type="Gene3D" id="3.40.640.10">
    <property type="entry name" value="Type I PLP-dependent aspartate aminotransferase-like (Major domain)"/>
    <property type="match status" value="1"/>
</dbReference>
<dbReference type="InterPro" id="IPR015421">
    <property type="entry name" value="PyrdxlP-dep_Trfase_major"/>
</dbReference>
<proteinExistence type="inferred from homology"/>
<evidence type="ECO:0000256" key="1">
    <source>
        <dbReference type="RuleBase" id="RU000481"/>
    </source>
</evidence>
<organism evidence="3 4">
    <name type="scientific">Vibrio spartinae</name>
    <dbReference type="NCBI Taxonomy" id="1918945"/>
    <lineage>
        <taxon>Bacteria</taxon>
        <taxon>Pseudomonadati</taxon>
        <taxon>Pseudomonadota</taxon>
        <taxon>Gammaproteobacteria</taxon>
        <taxon>Vibrionales</taxon>
        <taxon>Vibrionaceae</taxon>
        <taxon>Vibrio</taxon>
    </lineage>
</organism>
<dbReference type="InterPro" id="IPR004839">
    <property type="entry name" value="Aminotransferase_I/II_large"/>
</dbReference>
<dbReference type="PANTHER" id="PTHR43510">
    <property type="entry name" value="AMINOTRANSFERASE FUNCTION, HYPOTHETICAL (EUROFUNG)"/>
    <property type="match status" value="1"/>
</dbReference>
<evidence type="ECO:0000313" key="3">
    <source>
        <dbReference type="EMBL" id="SIO95800.1"/>
    </source>
</evidence>
<dbReference type="GO" id="GO:0008483">
    <property type="term" value="F:transaminase activity"/>
    <property type="evidence" value="ECO:0007669"/>
    <property type="project" value="UniProtKB-KW"/>
</dbReference>
<dbReference type="InterPro" id="IPR004838">
    <property type="entry name" value="NHTrfase_class1_PyrdxlP-BS"/>
</dbReference>
<dbReference type="EC" id="2.6.1.-" evidence="1"/>
<dbReference type="AlphaFoldDB" id="A0A1N6M8X5"/>